<dbReference type="Proteomes" id="UP001500449">
    <property type="component" value="Unassembled WGS sequence"/>
</dbReference>
<dbReference type="SUPFAM" id="SSF55931">
    <property type="entry name" value="Glutamine synthetase/guanido kinase"/>
    <property type="match status" value="1"/>
</dbReference>
<dbReference type="InterPro" id="IPR006336">
    <property type="entry name" value="GCS2"/>
</dbReference>
<protein>
    <recommendedName>
        <fullName evidence="4">Carboxylate--amine ligase</fullName>
    </recommendedName>
</protein>
<comment type="catalytic activity">
    <reaction evidence="1">
        <text>L-cysteine + L-glutamate + ATP = gamma-L-glutamyl-L-cysteine + ADP + phosphate + H(+)</text>
        <dbReference type="Rhea" id="RHEA:13285"/>
        <dbReference type="ChEBI" id="CHEBI:15378"/>
        <dbReference type="ChEBI" id="CHEBI:29985"/>
        <dbReference type="ChEBI" id="CHEBI:30616"/>
        <dbReference type="ChEBI" id="CHEBI:35235"/>
        <dbReference type="ChEBI" id="CHEBI:43474"/>
        <dbReference type="ChEBI" id="CHEBI:58173"/>
        <dbReference type="ChEBI" id="CHEBI:456216"/>
        <dbReference type="EC" id="6.3.2.2"/>
    </reaction>
</comment>
<evidence type="ECO:0000313" key="3">
    <source>
        <dbReference type="Proteomes" id="UP001500449"/>
    </source>
</evidence>
<gene>
    <name evidence="2" type="ORF">GCM10009836_03330</name>
</gene>
<dbReference type="InterPro" id="IPR014746">
    <property type="entry name" value="Gln_synth/guanido_kin_cat_dom"/>
</dbReference>
<dbReference type="EMBL" id="BAAAQK010000001">
    <property type="protein sequence ID" value="GAA1828868.1"/>
    <property type="molecule type" value="Genomic_DNA"/>
</dbReference>
<evidence type="ECO:0008006" key="4">
    <source>
        <dbReference type="Google" id="ProtNLM"/>
    </source>
</evidence>
<reference evidence="2 3" key="1">
    <citation type="journal article" date="2019" name="Int. J. Syst. Evol. Microbiol.">
        <title>The Global Catalogue of Microorganisms (GCM) 10K type strain sequencing project: providing services to taxonomists for standard genome sequencing and annotation.</title>
        <authorList>
            <consortium name="The Broad Institute Genomics Platform"/>
            <consortium name="The Broad Institute Genome Sequencing Center for Infectious Disease"/>
            <person name="Wu L."/>
            <person name="Ma J."/>
        </authorList>
    </citation>
    <scope>NUCLEOTIDE SEQUENCE [LARGE SCALE GENOMIC DNA]</scope>
    <source>
        <strain evidence="2 3">JCM 16009</strain>
    </source>
</reference>
<dbReference type="PANTHER" id="PTHR36510:SF1">
    <property type="entry name" value="GLUTAMATE--CYSTEINE LIGASE 2-RELATED"/>
    <property type="match status" value="1"/>
</dbReference>
<dbReference type="InterPro" id="IPR050141">
    <property type="entry name" value="GCL_type2/YbdK_subfam"/>
</dbReference>
<accession>A0ABN2MJD9</accession>
<dbReference type="Pfam" id="PF04107">
    <property type="entry name" value="GCS2"/>
    <property type="match status" value="1"/>
</dbReference>
<comment type="caution">
    <text evidence="2">The sequence shown here is derived from an EMBL/GenBank/DDBJ whole genome shotgun (WGS) entry which is preliminary data.</text>
</comment>
<organism evidence="2 3">
    <name type="scientific">Pseudonocardia ailaonensis</name>
    <dbReference type="NCBI Taxonomy" id="367279"/>
    <lineage>
        <taxon>Bacteria</taxon>
        <taxon>Bacillati</taxon>
        <taxon>Actinomycetota</taxon>
        <taxon>Actinomycetes</taxon>
        <taxon>Pseudonocardiales</taxon>
        <taxon>Pseudonocardiaceae</taxon>
        <taxon>Pseudonocardia</taxon>
    </lineage>
</organism>
<keyword evidence="3" id="KW-1185">Reference proteome</keyword>
<dbReference type="Gene3D" id="3.30.590.20">
    <property type="match status" value="1"/>
</dbReference>
<name>A0ABN2MJD9_9PSEU</name>
<proteinExistence type="predicted"/>
<sequence length="160" mass="17085">MLGTTTLLDEGMLYFDARLSAAHPTVEIRVADVCRDPDDAVLLAVLAQALVETAVREWRAGMPPAPVRTEVLRLAEWQASKWGLAGELINPATWAPAPVTTVLNGLVDHLAPVLADLGDLGAVRDLLAAPRRRGTGAARQRAVLARTGDLRAVVRDAAVR</sequence>
<evidence type="ECO:0000313" key="2">
    <source>
        <dbReference type="EMBL" id="GAA1828868.1"/>
    </source>
</evidence>
<dbReference type="RefSeq" id="WP_344411705.1">
    <property type="nucleotide sequence ID" value="NZ_BAAAQK010000001.1"/>
</dbReference>
<evidence type="ECO:0000256" key="1">
    <source>
        <dbReference type="ARBA" id="ARBA00048819"/>
    </source>
</evidence>
<dbReference type="PANTHER" id="PTHR36510">
    <property type="entry name" value="GLUTAMATE--CYSTEINE LIGASE 2-RELATED"/>
    <property type="match status" value="1"/>
</dbReference>